<dbReference type="PANTHER" id="PTHR43798">
    <property type="entry name" value="MONOACYLGLYCEROL LIPASE"/>
    <property type="match status" value="1"/>
</dbReference>
<dbReference type="EMBL" id="JAKLTR010000001">
    <property type="protein sequence ID" value="MCG2613173.1"/>
    <property type="molecule type" value="Genomic_DNA"/>
</dbReference>
<evidence type="ECO:0000313" key="3">
    <source>
        <dbReference type="EMBL" id="MCG2613173.1"/>
    </source>
</evidence>
<name>A0ABS9KLH3_9BACT</name>
<proteinExistence type="predicted"/>
<protein>
    <submittedName>
        <fullName evidence="3">Alpha/beta hydrolase</fullName>
    </submittedName>
</protein>
<sequence>MKFAKWLGLILLILIVVYFLGPRPKPPVYDPSLPAVPETAMLTQYVSAGESHHKIKPDNEARIIWANDSVRQATEYSVVYLHGFSASQEEGDPVHQFFASRFGCNLYLARLAEHGIDTTEPLAAMTADKLWNSAKEAYAIGKKLGKKVILMGTSTGGTLALKLAAEYPEIAGLILLSPNIAINDPLAWVANNHWGLTVARMVKGKYNEDHDTALLNTRYWNSKYRMEAVSELQELLETTMKASLFEKIKQPALLLYYYKDEDHQDPTVKVSAMQRMFRQLGTPDSLKREAALPNTQAHVIGSYIKSKDVDGVKKECILFGENILHLQ</sequence>
<keyword evidence="1 3" id="KW-0378">Hydrolase</keyword>
<dbReference type="InterPro" id="IPR050266">
    <property type="entry name" value="AB_hydrolase_sf"/>
</dbReference>
<comment type="caution">
    <text evidence="3">The sequence shown here is derived from an EMBL/GenBank/DDBJ whole genome shotgun (WGS) entry which is preliminary data.</text>
</comment>
<organism evidence="3 4">
    <name type="scientific">Terrimonas ginsenosidimutans</name>
    <dbReference type="NCBI Taxonomy" id="2908004"/>
    <lineage>
        <taxon>Bacteria</taxon>
        <taxon>Pseudomonadati</taxon>
        <taxon>Bacteroidota</taxon>
        <taxon>Chitinophagia</taxon>
        <taxon>Chitinophagales</taxon>
        <taxon>Chitinophagaceae</taxon>
        <taxon>Terrimonas</taxon>
    </lineage>
</organism>
<evidence type="ECO:0000313" key="4">
    <source>
        <dbReference type="Proteomes" id="UP001165367"/>
    </source>
</evidence>
<gene>
    <name evidence="3" type="ORF">LZZ85_02740</name>
</gene>
<evidence type="ECO:0000256" key="1">
    <source>
        <dbReference type="ARBA" id="ARBA00022801"/>
    </source>
</evidence>
<dbReference type="PANTHER" id="PTHR43798:SF31">
    <property type="entry name" value="AB HYDROLASE SUPERFAMILY PROTEIN YCLE"/>
    <property type="match status" value="1"/>
</dbReference>
<reference evidence="3" key="1">
    <citation type="submission" date="2022-01" db="EMBL/GenBank/DDBJ databases">
        <authorList>
            <person name="Jo J.-H."/>
            <person name="Im W.-T."/>
        </authorList>
    </citation>
    <scope>NUCLEOTIDE SEQUENCE</scope>
    <source>
        <strain evidence="3">NA20</strain>
    </source>
</reference>
<feature type="domain" description="Serine aminopeptidase S33" evidence="2">
    <location>
        <begin position="142"/>
        <end position="194"/>
    </location>
</feature>
<dbReference type="Proteomes" id="UP001165367">
    <property type="component" value="Unassembled WGS sequence"/>
</dbReference>
<evidence type="ECO:0000259" key="2">
    <source>
        <dbReference type="Pfam" id="PF12146"/>
    </source>
</evidence>
<dbReference type="InterPro" id="IPR029058">
    <property type="entry name" value="AB_hydrolase_fold"/>
</dbReference>
<dbReference type="RefSeq" id="WP_237868398.1">
    <property type="nucleotide sequence ID" value="NZ_JAKLTR010000001.1"/>
</dbReference>
<dbReference type="InterPro" id="IPR022742">
    <property type="entry name" value="Hydrolase_4"/>
</dbReference>
<dbReference type="Pfam" id="PF12146">
    <property type="entry name" value="Hydrolase_4"/>
    <property type="match status" value="1"/>
</dbReference>
<dbReference type="GO" id="GO:0016787">
    <property type="term" value="F:hydrolase activity"/>
    <property type="evidence" value="ECO:0007669"/>
    <property type="project" value="UniProtKB-KW"/>
</dbReference>
<dbReference type="SUPFAM" id="SSF53474">
    <property type="entry name" value="alpha/beta-Hydrolases"/>
    <property type="match status" value="1"/>
</dbReference>
<dbReference type="Gene3D" id="3.40.50.1820">
    <property type="entry name" value="alpha/beta hydrolase"/>
    <property type="match status" value="1"/>
</dbReference>
<keyword evidence="4" id="KW-1185">Reference proteome</keyword>
<accession>A0ABS9KLH3</accession>